<dbReference type="Proteomes" id="UP001287356">
    <property type="component" value="Unassembled WGS sequence"/>
</dbReference>
<evidence type="ECO:0000313" key="2">
    <source>
        <dbReference type="EMBL" id="KAK3361251.1"/>
    </source>
</evidence>
<comment type="caution">
    <text evidence="2">The sequence shown here is derived from an EMBL/GenBank/DDBJ whole genome shotgun (WGS) entry which is preliminary data.</text>
</comment>
<reference evidence="2" key="2">
    <citation type="submission" date="2023-06" db="EMBL/GenBank/DDBJ databases">
        <authorList>
            <consortium name="Lawrence Berkeley National Laboratory"/>
            <person name="Haridas S."/>
            <person name="Hensen N."/>
            <person name="Bonometti L."/>
            <person name="Westerberg I."/>
            <person name="Brannstrom I.O."/>
            <person name="Guillou S."/>
            <person name="Cros-Aarteil S."/>
            <person name="Calhoun S."/>
            <person name="Kuo A."/>
            <person name="Mondo S."/>
            <person name="Pangilinan J."/>
            <person name="Riley R."/>
            <person name="Labutti K."/>
            <person name="Andreopoulos B."/>
            <person name="Lipzen A."/>
            <person name="Chen C."/>
            <person name="Yanf M."/>
            <person name="Daum C."/>
            <person name="Ng V."/>
            <person name="Clum A."/>
            <person name="Steindorff A."/>
            <person name="Ohm R."/>
            <person name="Martin F."/>
            <person name="Silar P."/>
            <person name="Natvig D."/>
            <person name="Lalanne C."/>
            <person name="Gautier V."/>
            <person name="Ament-Velasquez S.L."/>
            <person name="Kruys A."/>
            <person name="Hutchinson M.I."/>
            <person name="Powell A.J."/>
            <person name="Barry K."/>
            <person name="Miller A.N."/>
            <person name="Grigoriev I.V."/>
            <person name="Debuchy R."/>
            <person name="Gladieux P."/>
            <person name="Thoren M.H."/>
            <person name="Johannesson H."/>
        </authorList>
    </citation>
    <scope>NUCLEOTIDE SEQUENCE</scope>
    <source>
        <strain evidence="2">CBS 958.72</strain>
    </source>
</reference>
<evidence type="ECO:0000313" key="3">
    <source>
        <dbReference type="Proteomes" id="UP001287356"/>
    </source>
</evidence>
<reference evidence="2" key="1">
    <citation type="journal article" date="2023" name="Mol. Phylogenet. Evol.">
        <title>Genome-scale phylogeny and comparative genomics of the fungal order Sordariales.</title>
        <authorList>
            <person name="Hensen N."/>
            <person name="Bonometti L."/>
            <person name="Westerberg I."/>
            <person name="Brannstrom I.O."/>
            <person name="Guillou S."/>
            <person name="Cros-Aarteil S."/>
            <person name="Calhoun S."/>
            <person name="Haridas S."/>
            <person name="Kuo A."/>
            <person name="Mondo S."/>
            <person name="Pangilinan J."/>
            <person name="Riley R."/>
            <person name="LaButti K."/>
            <person name="Andreopoulos B."/>
            <person name="Lipzen A."/>
            <person name="Chen C."/>
            <person name="Yan M."/>
            <person name="Daum C."/>
            <person name="Ng V."/>
            <person name="Clum A."/>
            <person name="Steindorff A."/>
            <person name="Ohm R.A."/>
            <person name="Martin F."/>
            <person name="Silar P."/>
            <person name="Natvig D.O."/>
            <person name="Lalanne C."/>
            <person name="Gautier V."/>
            <person name="Ament-Velasquez S.L."/>
            <person name="Kruys A."/>
            <person name="Hutchinson M.I."/>
            <person name="Powell A.J."/>
            <person name="Barry K."/>
            <person name="Miller A.N."/>
            <person name="Grigoriev I.V."/>
            <person name="Debuchy R."/>
            <person name="Gladieux P."/>
            <person name="Hiltunen Thoren M."/>
            <person name="Johannesson H."/>
        </authorList>
    </citation>
    <scope>NUCLEOTIDE SEQUENCE</scope>
    <source>
        <strain evidence="2">CBS 958.72</strain>
    </source>
</reference>
<gene>
    <name evidence="2" type="ORF">B0T24DRAFT_725003</name>
</gene>
<protein>
    <submittedName>
        <fullName evidence="2">Uncharacterized protein</fullName>
    </submittedName>
</protein>
<accession>A0AAE0MY12</accession>
<sequence>MTMRSINHLPPGSGAAASSAAVVAGDADRPQTPTAGLSNAPPDSTEGDVTIGAAASLAMNINLVPDSDSGLGTMPDVADEEVDLMCMTCTTPTCMCAFENKKRALFAKVDAMIAQIAAMKGRDDATATKSQVVDAVGGLTTQIHDLAVENLNTSVQGAAMVSQLDALHAELGVMPVFGNMLNHRDRLRGGNGSHSQITGELAHSRAAYRFYLKRKYYGAPFSHRSAAAKPE</sequence>
<organism evidence="2 3">
    <name type="scientific">Lasiosphaeria ovina</name>
    <dbReference type="NCBI Taxonomy" id="92902"/>
    <lineage>
        <taxon>Eukaryota</taxon>
        <taxon>Fungi</taxon>
        <taxon>Dikarya</taxon>
        <taxon>Ascomycota</taxon>
        <taxon>Pezizomycotina</taxon>
        <taxon>Sordariomycetes</taxon>
        <taxon>Sordariomycetidae</taxon>
        <taxon>Sordariales</taxon>
        <taxon>Lasiosphaeriaceae</taxon>
        <taxon>Lasiosphaeria</taxon>
    </lineage>
</organism>
<dbReference type="AlphaFoldDB" id="A0AAE0MY12"/>
<keyword evidence="3" id="KW-1185">Reference proteome</keyword>
<evidence type="ECO:0000256" key="1">
    <source>
        <dbReference type="SAM" id="MobiDB-lite"/>
    </source>
</evidence>
<proteinExistence type="predicted"/>
<dbReference type="EMBL" id="JAULSN010000012">
    <property type="protein sequence ID" value="KAK3361251.1"/>
    <property type="molecule type" value="Genomic_DNA"/>
</dbReference>
<feature type="compositionally biased region" description="Low complexity" evidence="1">
    <location>
        <begin position="12"/>
        <end position="25"/>
    </location>
</feature>
<feature type="region of interest" description="Disordered" evidence="1">
    <location>
        <begin position="1"/>
        <end position="48"/>
    </location>
</feature>
<name>A0AAE0MY12_9PEZI</name>